<dbReference type="Proteomes" id="UP000299102">
    <property type="component" value="Unassembled WGS sequence"/>
</dbReference>
<reference evidence="1 2" key="1">
    <citation type="journal article" date="2019" name="Commun. Biol.">
        <title>The bagworm genome reveals a unique fibroin gene that provides high tensile strength.</title>
        <authorList>
            <person name="Kono N."/>
            <person name="Nakamura H."/>
            <person name="Ohtoshi R."/>
            <person name="Tomita M."/>
            <person name="Numata K."/>
            <person name="Arakawa K."/>
        </authorList>
    </citation>
    <scope>NUCLEOTIDE SEQUENCE [LARGE SCALE GENOMIC DNA]</scope>
</reference>
<organism evidence="1 2">
    <name type="scientific">Eumeta variegata</name>
    <name type="common">Bagworm moth</name>
    <name type="synonym">Eumeta japonica</name>
    <dbReference type="NCBI Taxonomy" id="151549"/>
    <lineage>
        <taxon>Eukaryota</taxon>
        <taxon>Metazoa</taxon>
        <taxon>Ecdysozoa</taxon>
        <taxon>Arthropoda</taxon>
        <taxon>Hexapoda</taxon>
        <taxon>Insecta</taxon>
        <taxon>Pterygota</taxon>
        <taxon>Neoptera</taxon>
        <taxon>Endopterygota</taxon>
        <taxon>Lepidoptera</taxon>
        <taxon>Glossata</taxon>
        <taxon>Ditrysia</taxon>
        <taxon>Tineoidea</taxon>
        <taxon>Psychidae</taxon>
        <taxon>Oiketicinae</taxon>
        <taxon>Eumeta</taxon>
    </lineage>
</organism>
<proteinExistence type="predicted"/>
<comment type="caution">
    <text evidence="1">The sequence shown here is derived from an EMBL/GenBank/DDBJ whole genome shotgun (WGS) entry which is preliminary data.</text>
</comment>
<evidence type="ECO:0000313" key="2">
    <source>
        <dbReference type="Proteomes" id="UP000299102"/>
    </source>
</evidence>
<dbReference type="EMBL" id="BGZK01000226">
    <property type="protein sequence ID" value="GBP29888.1"/>
    <property type="molecule type" value="Genomic_DNA"/>
</dbReference>
<accession>A0A4C1UTX1</accession>
<sequence length="74" mass="8687">MRYLRLDCYENLDREPERQGSAVVRRPRRTERGVLCPRSDELEKKNAKIRVAYALDAITTRYPGQPARTHDTLN</sequence>
<dbReference type="AlphaFoldDB" id="A0A4C1UTX1"/>
<protein>
    <submittedName>
        <fullName evidence="1">Uncharacterized protein</fullName>
    </submittedName>
</protein>
<keyword evidence="2" id="KW-1185">Reference proteome</keyword>
<name>A0A4C1UTX1_EUMVA</name>
<evidence type="ECO:0000313" key="1">
    <source>
        <dbReference type="EMBL" id="GBP29888.1"/>
    </source>
</evidence>
<gene>
    <name evidence="1" type="ORF">EVAR_18367_1</name>
</gene>